<accession>A0A858RE83</accession>
<dbReference type="CDD" id="cd02165">
    <property type="entry name" value="NMNAT"/>
    <property type="match status" value="1"/>
</dbReference>
<evidence type="ECO:0000256" key="5">
    <source>
        <dbReference type="ARBA" id="ARBA00022679"/>
    </source>
</evidence>
<gene>
    <name evidence="11 13" type="primary">nadD</name>
    <name evidence="13" type="ORF">HHL09_04445</name>
</gene>
<evidence type="ECO:0000313" key="13">
    <source>
        <dbReference type="EMBL" id="QJE95052.1"/>
    </source>
</evidence>
<evidence type="ECO:0000256" key="6">
    <source>
        <dbReference type="ARBA" id="ARBA00022695"/>
    </source>
</evidence>
<organism evidence="13 14">
    <name type="scientific">Luteolibacter luteus</name>
    <dbReference type="NCBI Taxonomy" id="2728835"/>
    <lineage>
        <taxon>Bacteria</taxon>
        <taxon>Pseudomonadati</taxon>
        <taxon>Verrucomicrobiota</taxon>
        <taxon>Verrucomicrobiia</taxon>
        <taxon>Verrucomicrobiales</taxon>
        <taxon>Verrucomicrobiaceae</taxon>
        <taxon>Luteolibacter</taxon>
    </lineage>
</organism>
<dbReference type="Pfam" id="PF01467">
    <property type="entry name" value="CTP_transf_like"/>
    <property type="match status" value="1"/>
</dbReference>
<keyword evidence="5 11" id="KW-0808">Transferase</keyword>
<dbReference type="EC" id="2.7.7.18" evidence="11"/>
<evidence type="ECO:0000256" key="7">
    <source>
        <dbReference type="ARBA" id="ARBA00022741"/>
    </source>
</evidence>
<dbReference type="InterPro" id="IPR014729">
    <property type="entry name" value="Rossmann-like_a/b/a_fold"/>
</dbReference>
<evidence type="ECO:0000256" key="10">
    <source>
        <dbReference type="ARBA" id="ARBA00048721"/>
    </source>
</evidence>
<evidence type="ECO:0000256" key="4">
    <source>
        <dbReference type="ARBA" id="ARBA00022642"/>
    </source>
</evidence>
<dbReference type="KEGG" id="luo:HHL09_04445"/>
<dbReference type="GO" id="GO:0004515">
    <property type="term" value="F:nicotinate-nucleotide adenylyltransferase activity"/>
    <property type="evidence" value="ECO:0007669"/>
    <property type="project" value="UniProtKB-UniRule"/>
</dbReference>
<comment type="function">
    <text evidence="1 11">Catalyzes the reversible adenylation of nicotinate mononucleotide (NaMN) to nicotinic acid adenine dinucleotide (NaAD).</text>
</comment>
<keyword evidence="9 11" id="KW-0520">NAD</keyword>
<evidence type="ECO:0000256" key="8">
    <source>
        <dbReference type="ARBA" id="ARBA00022840"/>
    </source>
</evidence>
<keyword evidence="4 11" id="KW-0662">Pyridine nucleotide biosynthesis</keyword>
<keyword evidence="14" id="KW-1185">Reference proteome</keyword>
<evidence type="ECO:0000256" key="1">
    <source>
        <dbReference type="ARBA" id="ARBA00002324"/>
    </source>
</evidence>
<dbReference type="Proteomes" id="UP000501812">
    <property type="component" value="Chromosome"/>
</dbReference>
<dbReference type="PANTHER" id="PTHR39321">
    <property type="entry name" value="NICOTINATE-NUCLEOTIDE ADENYLYLTRANSFERASE-RELATED"/>
    <property type="match status" value="1"/>
</dbReference>
<dbReference type="PANTHER" id="PTHR39321:SF3">
    <property type="entry name" value="PHOSPHOPANTETHEINE ADENYLYLTRANSFERASE"/>
    <property type="match status" value="1"/>
</dbReference>
<evidence type="ECO:0000256" key="11">
    <source>
        <dbReference type="HAMAP-Rule" id="MF_00244"/>
    </source>
</evidence>
<comment type="catalytic activity">
    <reaction evidence="10 11">
        <text>nicotinate beta-D-ribonucleotide + ATP + H(+) = deamido-NAD(+) + diphosphate</text>
        <dbReference type="Rhea" id="RHEA:22860"/>
        <dbReference type="ChEBI" id="CHEBI:15378"/>
        <dbReference type="ChEBI" id="CHEBI:30616"/>
        <dbReference type="ChEBI" id="CHEBI:33019"/>
        <dbReference type="ChEBI" id="CHEBI:57502"/>
        <dbReference type="ChEBI" id="CHEBI:58437"/>
        <dbReference type="EC" id="2.7.7.18"/>
    </reaction>
</comment>
<dbReference type="AlphaFoldDB" id="A0A858RE83"/>
<keyword evidence="6 11" id="KW-0548">Nucleotidyltransferase</keyword>
<dbReference type="NCBIfam" id="TIGR00125">
    <property type="entry name" value="cyt_tran_rel"/>
    <property type="match status" value="1"/>
</dbReference>
<evidence type="ECO:0000256" key="2">
    <source>
        <dbReference type="ARBA" id="ARBA00005019"/>
    </source>
</evidence>
<dbReference type="InterPro" id="IPR005248">
    <property type="entry name" value="NadD/NMNAT"/>
</dbReference>
<comment type="pathway">
    <text evidence="2 11">Cofactor biosynthesis; NAD(+) biosynthesis; deamido-NAD(+) from nicotinate D-ribonucleotide: step 1/1.</text>
</comment>
<reference evidence="13 14" key="1">
    <citation type="submission" date="2020-04" db="EMBL/GenBank/DDBJ databases">
        <title>Luteolibacter sp. G-1-1-1 isolated from soil.</title>
        <authorList>
            <person name="Dahal R.H."/>
        </authorList>
    </citation>
    <scope>NUCLEOTIDE SEQUENCE [LARGE SCALE GENOMIC DNA]</scope>
    <source>
        <strain evidence="13 14">G-1-1-1</strain>
    </source>
</reference>
<dbReference type="InterPro" id="IPR004821">
    <property type="entry name" value="Cyt_trans-like"/>
</dbReference>
<dbReference type="UniPathway" id="UPA00253">
    <property type="reaction ID" value="UER00332"/>
</dbReference>
<evidence type="ECO:0000256" key="3">
    <source>
        <dbReference type="ARBA" id="ARBA00009014"/>
    </source>
</evidence>
<feature type="domain" description="Cytidyltransferase-like" evidence="12">
    <location>
        <begin position="11"/>
        <end position="165"/>
    </location>
</feature>
<evidence type="ECO:0000313" key="14">
    <source>
        <dbReference type="Proteomes" id="UP000501812"/>
    </source>
</evidence>
<dbReference type="GO" id="GO:0009435">
    <property type="term" value="P:NAD+ biosynthetic process"/>
    <property type="evidence" value="ECO:0007669"/>
    <property type="project" value="UniProtKB-UniRule"/>
</dbReference>
<dbReference type="EMBL" id="CP051774">
    <property type="protein sequence ID" value="QJE95052.1"/>
    <property type="molecule type" value="Genomic_DNA"/>
</dbReference>
<dbReference type="SUPFAM" id="SSF52374">
    <property type="entry name" value="Nucleotidylyl transferase"/>
    <property type="match status" value="1"/>
</dbReference>
<sequence>MSMDSARRIALFGGTFDPIHEGHLEIAQRAKDALALDEVRFLPCHTSPHKLGVLSAPPEDRLEMVRLAIADLPWAVADDHDLTCPQPAYSFLTAEEMARRYPGSRLFWLMGADQWRALPRWKEPERLAKAVEFIVFARDGRPEAHLGWRMHFVPGTHPASATALRGMIAGGKAPLWLPPAVADYIARKGLYKP</sequence>
<dbReference type="RefSeq" id="WP_169453273.1">
    <property type="nucleotide sequence ID" value="NZ_CP051774.1"/>
</dbReference>
<keyword evidence="8 11" id="KW-0067">ATP-binding</keyword>
<dbReference type="HAMAP" id="MF_00244">
    <property type="entry name" value="NaMN_adenylyltr"/>
    <property type="match status" value="1"/>
</dbReference>
<protein>
    <recommendedName>
        <fullName evidence="11">Probable nicotinate-nucleotide adenylyltransferase</fullName>
        <ecNumber evidence="11">2.7.7.18</ecNumber>
    </recommendedName>
    <alternativeName>
        <fullName evidence="11">Deamido-NAD(+) diphosphorylase</fullName>
    </alternativeName>
    <alternativeName>
        <fullName evidence="11">Deamido-NAD(+) pyrophosphorylase</fullName>
    </alternativeName>
    <alternativeName>
        <fullName evidence="11">Nicotinate mononucleotide adenylyltransferase</fullName>
        <shortName evidence="11">NaMN adenylyltransferase</shortName>
    </alternativeName>
</protein>
<evidence type="ECO:0000256" key="9">
    <source>
        <dbReference type="ARBA" id="ARBA00023027"/>
    </source>
</evidence>
<name>A0A858RE83_9BACT</name>
<dbReference type="Gene3D" id="3.40.50.620">
    <property type="entry name" value="HUPs"/>
    <property type="match status" value="1"/>
</dbReference>
<proteinExistence type="inferred from homology"/>
<dbReference type="GO" id="GO:0005524">
    <property type="term" value="F:ATP binding"/>
    <property type="evidence" value="ECO:0007669"/>
    <property type="project" value="UniProtKB-KW"/>
</dbReference>
<evidence type="ECO:0000259" key="12">
    <source>
        <dbReference type="Pfam" id="PF01467"/>
    </source>
</evidence>
<comment type="similarity">
    <text evidence="3 11">Belongs to the NadD family.</text>
</comment>
<dbReference type="NCBIfam" id="TIGR00482">
    <property type="entry name" value="nicotinate (nicotinamide) nucleotide adenylyltransferase"/>
    <property type="match status" value="1"/>
</dbReference>
<keyword evidence="7 11" id="KW-0547">Nucleotide-binding</keyword>